<evidence type="ECO:0000313" key="2">
    <source>
        <dbReference type="EMBL" id="TDR06195.1"/>
    </source>
</evidence>
<dbReference type="EMBL" id="SNZA01000006">
    <property type="protein sequence ID" value="TDR06195.1"/>
    <property type="molecule type" value="Genomic_DNA"/>
</dbReference>
<keyword evidence="1" id="KW-0812">Transmembrane</keyword>
<keyword evidence="1" id="KW-0472">Membrane</keyword>
<organism evidence="2 3">
    <name type="scientific">Marinomonas communis</name>
    <dbReference type="NCBI Taxonomy" id="28254"/>
    <lineage>
        <taxon>Bacteria</taxon>
        <taxon>Pseudomonadati</taxon>
        <taxon>Pseudomonadota</taxon>
        <taxon>Gammaproteobacteria</taxon>
        <taxon>Oceanospirillales</taxon>
        <taxon>Oceanospirillaceae</taxon>
        <taxon>Marinomonas</taxon>
    </lineage>
</organism>
<keyword evidence="1" id="KW-1133">Transmembrane helix</keyword>
<comment type="caution">
    <text evidence="2">The sequence shown here is derived from an EMBL/GenBank/DDBJ whole genome shotgun (WGS) entry which is preliminary data.</text>
</comment>
<sequence>MTVSHSTIEEVSMEFAHIVLIVLAIALAVKLGYLWYLKHHSGASQRSHHKDS</sequence>
<accession>A0A4R6WYF9</accession>
<name>A0A4R6WYF9_9GAMM</name>
<keyword evidence="3" id="KW-1185">Reference proteome</keyword>
<protein>
    <submittedName>
        <fullName evidence="2">Uncharacterized protein</fullName>
    </submittedName>
</protein>
<evidence type="ECO:0000313" key="3">
    <source>
        <dbReference type="Proteomes" id="UP000295729"/>
    </source>
</evidence>
<evidence type="ECO:0000256" key="1">
    <source>
        <dbReference type="SAM" id="Phobius"/>
    </source>
</evidence>
<dbReference type="AlphaFoldDB" id="A0A4R6WYF9"/>
<dbReference type="Proteomes" id="UP000295729">
    <property type="component" value="Unassembled WGS sequence"/>
</dbReference>
<feature type="transmembrane region" description="Helical" evidence="1">
    <location>
        <begin position="15"/>
        <end position="36"/>
    </location>
</feature>
<gene>
    <name evidence="2" type="ORF">C8D85_3125</name>
</gene>
<reference evidence="2 3" key="1">
    <citation type="submission" date="2019-03" db="EMBL/GenBank/DDBJ databases">
        <title>Genomic Encyclopedia of Type Strains, Phase IV (KMG-IV): sequencing the most valuable type-strain genomes for metagenomic binning, comparative biology and taxonomic classification.</title>
        <authorList>
            <person name="Goeker M."/>
        </authorList>
    </citation>
    <scope>NUCLEOTIDE SEQUENCE [LARGE SCALE GENOMIC DNA]</scope>
    <source>
        <strain evidence="2 3">DSM 5604</strain>
    </source>
</reference>
<proteinExistence type="predicted"/>